<dbReference type="AlphaFoldDB" id="A0A917Q047"/>
<feature type="domain" description="DUF1468" evidence="2">
    <location>
        <begin position="5"/>
        <end position="139"/>
    </location>
</feature>
<comment type="caution">
    <text evidence="3">The sequence shown here is derived from an EMBL/GenBank/DDBJ whole genome shotgun (WGS) entry which is preliminary data.</text>
</comment>
<keyword evidence="4" id="KW-1185">Reference proteome</keyword>
<feature type="transmembrane region" description="Helical" evidence="1">
    <location>
        <begin position="74"/>
        <end position="107"/>
    </location>
</feature>
<keyword evidence="1" id="KW-0812">Transmembrane</keyword>
<evidence type="ECO:0000313" key="3">
    <source>
        <dbReference type="EMBL" id="GGK03445.1"/>
    </source>
</evidence>
<reference evidence="3" key="2">
    <citation type="submission" date="2020-09" db="EMBL/GenBank/DDBJ databases">
        <authorList>
            <person name="Sun Q."/>
            <person name="Ohkuma M."/>
        </authorList>
    </citation>
    <scope>NUCLEOTIDE SEQUENCE</scope>
    <source>
        <strain evidence="3">JCM 12580</strain>
    </source>
</reference>
<feature type="transmembrane region" description="Helical" evidence="1">
    <location>
        <begin position="119"/>
        <end position="138"/>
    </location>
</feature>
<proteinExistence type="predicted"/>
<keyword evidence="1" id="KW-0472">Membrane</keyword>
<keyword evidence="1" id="KW-1133">Transmembrane helix</keyword>
<evidence type="ECO:0000313" key="4">
    <source>
        <dbReference type="Proteomes" id="UP000658382"/>
    </source>
</evidence>
<sequence>MVLLIITIVFYTQTVDLPERAAMFPTFVLGLLLFFSIAIIIMGVTKTIKEKKGDPVYYVEEEERLKFKTIKLPLVFLIILAIYIVAMNFLGFFVTTTLLIVLTLYILHSRKLTTCIFTVFGTNLFIYFLFVFLLNVNLPQGIFF</sequence>
<dbReference type="Proteomes" id="UP000658382">
    <property type="component" value="Unassembled WGS sequence"/>
</dbReference>
<accession>A0A917Q047</accession>
<organism evidence="3 4">
    <name type="scientific">Lentibacillus kapialis</name>
    <dbReference type="NCBI Taxonomy" id="340214"/>
    <lineage>
        <taxon>Bacteria</taxon>
        <taxon>Bacillati</taxon>
        <taxon>Bacillota</taxon>
        <taxon>Bacilli</taxon>
        <taxon>Bacillales</taxon>
        <taxon>Bacillaceae</taxon>
        <taxon>Lentibacillus</taxon>
    </lineage>
</organism>
<evidence type="ECO:0000256" key="1">
    <source>
        <dbReference type="SAM" id="Phobius"/>
    </source>
</evidence>
<evidence type="ECO:0000259" key="2">
    <source>
        <dbReference type="Pfam" id="PF07331"/>
    </source>
</evidence>
<protein>
    <recommendedName>
        <fullName evidence="2">DUF1468 domain-containing protein</fullName>
    </recommendedName>
</protein>
<dbReference type="Pfam" id="PF07331">
    <property type="entry name" value="TctB"/>
    <property type="match status" value="1"/>
</dbReference>
<dbReference type="InterPro" id="IPR009936">
    <property type="entry name" value="DUF1468"/>
</dbReference>
<reference evidence="3" key="1">
    <citation type="journal article" date="2014" name="Int. J. Syst. Evol. Microbiol.">
        <title>Complete genome sequence of Corynebacterium casei LMG S-19264T (=DSM 44701T), isolated from a smear-ripened cheese.</title>
        <authorList>
            <consortium name="US DOE Joint Genome Institute (JGI-PGF)"/>
            <person name="Walter F."/>
            <person name="Albersmeier A."/>
            <person name="Kalinowski J."/>
            <person name="Ruckert C."/>
        </authorList>
    </citation>
    <scope>NUCLEOTIDE SEQUENCE</scope>
    <source>
        <strain evidence="3">JCM 12580</strain>
    </source>
</reference>
<dbReference type="EMBL" id="BMNQ01000048">
    <property type="protein sequence ID" value="GGK03445.1"/>
    <property type="molecule type" value="Genomic_DNA"/>
</dbReference>
<name>A0A917Q047_9BACI</name>
<gene>
    <name evidence="3" type="ORF">GCM10007063_27050</name>
</gene>
<feature type="transmembrane region" description="Helical" evidence="1">
    <location>
        <begin position="24"/>
        <end position="44"/>
    </location>
</feature>